<accession>A0A2U8P703</accession>
<reference evidence="1 2" key="1">
    <citation type="journal article" date="2014" name="Int. J. Syst. Evol. Microbiol.">
        <title>Bradyrhizobium ottawaense sp. nov., a symbiotic nitrogen fixing bacterium from root nodules of soybeans in Canada.</title>
        <authorList>
            <person name="Yu X."/>
            <person name="Cloutier S."/>
            <person name="Tambong J.T."/>
            <person name="Bromfield E.S."/>
        </authorList>
    </citation>
    <scope>NUCLEOTIDE SEQUENCE [LARGE SCALE GENOMIC DNA]</scope>
    <source>
        <strain evidence="1 2">OO99</strain>
    </source>
</reference>
<proteinExistence type="predicted"/>
<gene>
    <name evidence="1" type="ORF">CIT37_16110</name>
</gene>
<organism evidence="1 2">
    <name type="scientific">Bradyrhizobium ottawaense</name>
    <dbReference type="NCBI Taxonomy" id="931866"/>
    <lineage>
        <taxon>Bacteria</taxon>
        <taxon>Pseudomonadati</taxon>
        <taxon>Pseudomonadota</taxon>
        <taxon>Alphaproteobacteria</taxon>
        <taxon>Hyphomicrobiales</taxon>
        <taxon>Nitrobacteraceae</taxon>
        <taxon>Bradyrhizobium</taxon>
    </lineage>
</organism>
<dbReference type="AlphaFoldDB" id="A0A2U8P703"/>
<sequence length="101" mass="10344">MCPPHVIQPNNSSASRIFVARSKALSVPSPLVGEGQGGGCHTGILSENPKLRTLTTTPVPALPSISLSPPPAQRARFAAKMSSGAAAPWEKARSPCCTIGA</sequence>
<reference evidence="1 2" key="2">
    <citation type="journal article" date="2017" name="Syst. Appl. Microbiol.">
        <title>Soybeans inoculated with root zone soils of Canadian native legumes harbour diverse and novel Bradyrhizobium spp. that possess agricultural potential.</title>
        <authorList>
            <person name="Bromfield E.S.P."/>
            <person name="Cloutier S."/>
            <person name="Tambong J.T."/>
            <person name="Tran Thi T.V."/>
        </authorList>
    </citation>
    <scope>NUCLEOTIDE SEQUENCE [LARGE SCALE GENOMIC DNA]</scope>
    <source>
        <strain evidence="1 2">OO99</strain>
    </source>
</reference>
<dbReference type="Proteomes" id="UP000215703">
    <property type="component" value="Chromosome"/>
</dbReference>
<protein>
    <submittedName>
        <fullName evidence="1">Uncharacterized protein</fullName>
    </submittedName>
</protein>
<evidence type="ECO:0000313" key="2">
    <source>
        <dbReference type="Proteomes" id="UP000215703"/>
    </source>
</evidence>
<name>A0A2U8P703_9BRAD</name>
<dbReference type="EMBL" id="CP029425">
    <property type="protein sequence ID" value="AWL93511.1"/>
    <property type="molecule type" value="Genomic_DNA"/>
</dbReference>
<evidence type="ECO:0000313" key="1">
    <source>
        <dbReference type="EMBL" id="AWL93511.1"/>
    </source>
</evidence>